<gene>
    <name evidence="2" type="ORF">NH26_01330</name>
</gene>
<name>A0A1S1YVN2_FLAPC</name>
<dbReference type="AlphaFoldDB" id="A0A1S1YVN2"/>
<keyword evidence="3" id="KW-1185">Reference proteome</keyword>
<protein>
    <submittedName>
        <fullName evidence="2">Uncharacterized protein</fullName>
    </submittedName>
</protein>
<feature type="chain" id="PRO_5010189365" evidence="1">
    <location>
        <begin position="22"/>
        <end position="299"/>
    </location>
</feature>
<evidence type="ECO:0000256" key="1">
    <source>
        <dbReference type="SAM" id="SignalP"/>
    </source>
</evidence>
<dbReference type="OrthoDB" id="975877at2"/>
<feature type="signal peptide" evidence="1">
    <location>
        <begin position="1"/>
        <end position="21"/>
    </location>
</feature>
<evidence type="ECO:0000313" key="3">
    <source>
        <dbReference type="Proteomes" id="UP000179797"/>
    </source>
</evidence>
<evidence type="ECO:0000313" key="2">
    <source>
        <dbReference type="EMBL" id="OHX65086.1"/>
    </source>
</evidence>
<dbReference type="STRING" id="915059.NH26_01330"/>
<comment type="caution">
    <text evidence="2">The sequence shown here is derived from an EMBL/GenBank/DDBJ whole genome shotgun (WGS) entry which is preliminary data.</text>
</comment>
<accession>A0A1S1YVN2</accession>
<dbReference type="RefSeq" id="WP_044226514.1">
    <property type="nucleotide sequence ID" value="NZ_JRYR02000001.1"/>
</dbReference>
<proteinExistence type="predicted"/>
<reference evidence="2 3" key="1">
    <citation type="journal article" date="2012" name="Int. J. Syst. Evol. Microbiol.">
        <title>Flammeovirga pacifica sp. nov., isolated from deep-sea sediment.</title>
        <authorList>
            <person name="Xu H."/>
            <person name="Fu Y."/>
            <person name="Yang N."/>
            <person name="Ding Z."/>
            <person name="Lai Q."/>
            <person name="Zeng R."/>
        </authorList>
    </citation>
    <scope>NUCLEOTIDE SEQUENCE [LARGE SCALE GENOMIC DNA]</scope>
    <source>
        <strain evidence="3">DSM 24597 / LMG 26175 / WPAGA1</strain>
    </source>
</reference>
<sequence length="299" mass="33755">MTIQRVISFFSILFISLPSFAQDFVFEGLINSELKVRVRYTLSEDNKVEGYCIFTETTEKHLLTGEKTASGDLILKQKNGEQFKGKVMASYMYKGSYLNNEGVEQGSFLLSKIDATRDDDEQLLTNKKEAANTEVNQLSETQKNEIFNAYLKEFKECNQKGIDPIKCRQYTAKAFSDIYGVDDFKDPYVGGQFLTMTEAYDKIAADNSWEMIGEGSATAFQEAQKLANAGDIVLLAYPFKGYIQIAMVRVGELKMSSKWGMKVPSVGLFFANTPEKSSASKSINYIWRGPDNIEIWVKK</sequence>
<organism evidence="2 3">
    <name type="scientific">Flammeovirga pacifica</name>
    <dbReference type="NCBI Taxonomy" id="915059"/>
    <lineage>
        <taxon>Bacteria</taxon>
        <taxon>Pseudomonadati</taxon>
        <taxon>Bacteroidota</taxon>
        <taxon>Cytophagia</taxon>
        <taxon>Cytophagales</taxon>
        <taxon>Flammeovirgaceae</taxon>
        <taxon>Flammeovirga</taxon>
    </lineage>
</organism>
<keyword evidence="1" id="KW-0732">Signal</keyword>
<dbReference type="Proteomes" id="UP000179797">
    <property type="component" value="Unassembled WGS sequence"/>
</dbReference>
<dbReference type="EMBL" id="JRYR02000001">
    <property type="protein sequence ID" value="OHX65086.1"/>
    <property type="molecule type" value="Genomic_DNA"/>
</dbReference>